<name>A0A7X5QY95_9MICO</name>
<protein>
    <submittedName>
        <fullName evidence="2">Uncharacterized protein</fullName>
    </submittedName>
</protein>
<evidence type="ECO:0000256" key="1">
    <source>
        <dbReference type="SAM" id="MobiDB-lite"/>
    </source>
</evidence>
<feature type="region of interest" description="Disordered" evidence="1">
    <location>
        <begin position="34"/>
        <end position="56"/>
    </location>
</feature>
<proteinExistence type="predicted"/>
<dbReference type="AlphaFoldDB" id="A0A7X5QY95"/>
<reference evidence="2 3" key="1">
    <citation type="submission" date="2020-02" db="EMBL/GenBank/DDBJ databases">
        <title>Sequencing the genomes of 1000 actinobacteria strains.</title>
        <authorList>
            <person name="Klenk H.-P."/>
        </authorList>
    </citation>
    <scope>NUCLEOTIDE SEQUENCE [LARGE SCALE GENOMIC DNA]</scope>
    <source>
        <strain evidence="2 3">DSM 27960</strain>
    </source>
</reference>
<gene>
    <name evidence="2" type="ORF">FHX76_000051</name>
</gene>
<evidence type="ECO:0000313" key="3">
    <source>
        <dbReference type="Proteomes" id="UP000541033"/>
    </source>
</evidence>
<dbReference type="EMBL" id="JAAMOX010000001">
    <property type="protein sequence ID" value="NIH52183.1"/>
    <property type="molecule type" value="Genomic_DNA"/>
</dbReference>
<organism evidence="2 3">
    <name type="scientific">Lysinibacter cavernae</name>
    <dbReference type="NCBI Taxonomy" id="1640652"/>
    <lineage>
        <taxon>Bacteria</taxon>
        <taxon>Bacillati</taxon>
        <taxon>Actinomycetota</taxon>
        <taxon>Actinomycetes</taxon>
        <taxon>Micrococcales</taxon>
        <taxon>Microbacteriaceae</taxon>
        <taxon>Lysinibacter</taxon>
    </lineage>
</organism>
<keyword evidence="3" id="KW-1185">Reference proteome</keyword>
<sequence>MQRETPPLFTGAVTLRSSSLPVVALQGSLLINSRKPPCRLHSNPPPKTSALLAHSS</sequence>
<evidence type="ECO:0000313" key="2">
    <source>
        <dbReference type="EMBL" id="NIH52183.1"/>
    </source>
</evidence>
<comment type="caution">
    <text evidence="2">The sequence shown here is derived from an EMBL/GenBank/DDBJ whole genome shotgun (WGS) entry which is preliminary data.</text>
</comment>
<dbReference type="Proteomes" id="UP000541033">
    <property type="component" value="Unassembled WGS sequence"/>
</dbReference>
<accession>A0A7X5QY95</accession>